<organism evidence="2 3">
    <name type="scientific">Methylophilus medardicus</name>
    <dbReference type="NCBI Taxonomy" id="2588534"/>
    <lineage>
        <taxon>Bacteria</taxon>
        <taxon>Pseudomonadati</taxon>
        <taxon>Pseudomonadota</taxon>
        <taxon>Betaproteobacteria</taxon>
        <taxon>Nitrosomonadales</taxon>
        <taxon>Methylophilaceae</taxon>
        <taxon>Methylophilus</taxon>
    </lineage>
</organism>
<dbReference type="AlphaFoldDB" id="A0A5B8CUP7"/>
<protein>
    <submittedName>
        <fullName evidence="2">Uncharacterized protein</fullName>
    </submittedName>
</protein>
<evidence type="ECO:0000313" key="3">
    <source>
        <dbReference type="Proteomes" id="UP000311008"/>
    </source>
</evidence>
<dbReference type="KEGG" id="mmec:FIU01_10945"/>
<dbReference type="RefSeq" id="WP_140004310.1">
    <property type="nucleotide sequence ID" value="NZ_CP040946.1"/>
</dbReference>
<proteinExistence type="predicted"/>
<evidence type="ECO:0000256" key="1">
    <source>
        <dbReference type="SAM" id="MobiDB-lite"/>
    </source>
</evidence>
<evidence type="ECO:0000313" key="2">
    <source>
        <dbReference type="EMBL" id="QDC44983.1"/>
    </source>
</evidence>
<sequence length="66" mass="6903">MFDQTTSEGMCFAQPPDIQPPGVPIEVPGDLPGPIDPEPDTPDAPISPPEPDVQPDIIGRSGAHFA</sequence>
<gene>
    <name evidence="2" type="ORF">FIU01_10945</name>
</gene>
<feature type="region of interest" description="Disordered" evidence="1">
    <location>
        <begin position="1"/>
        <end position="66"/>
    </location>
</feature>
<accession>A0A5B8CUP7</accession>
<dbReference type="EMBL" id="CP040946">
    <property type="protein sequence ID" value="QDC44983.1"/>
    <property type="molecule type" value="Genomic_DNA"/>
</dbReference>
<reference evidence="3" key="1">
    <citation type="journal article" date="2019" name="ISME J.">
        <title>Evolution in action: habitat transition from sediment to the pelagial leads to genome streamlining in Methylophilaceae.</title>
        <authorList>
            <person name="Salcher M."/>
            <person name="Schaefle D."/>
            <person name="Kaspar M."/>
            <person name="Neuenschwander S.M."/>
            <person name="Ghai R."/>
        </authorList>
    </citation>
    <scope>NUCLEOTIDE SEQUENCE [LARGE SCALE GENOMIC DNA]</scope>
    <source>
        <strain evidence="3">MMS-M-51</strain>
    </source>
</reference>
<dbReference type="Proteomes" id="UP000311008">
    <property type="component" value="Chromosome"/>
</dbReference>
<name>A0A5B8CUP7_9PROT</name>
<keyword evidence="3" id="KW-1185">Reference proteome</keyword>